<reference evidence="1" key="1">
    <citation type="submission" date="2022-03" db="EMBL/GenBank/DDBJ databases">
        <authorList>
            <person name="Lindestad O."/>
        </authorList>
    </citation>
    <scope>NUCLEOTIDE SEQUENCE</scope>
</reference>
<accession>A0A8S4RF53</accession>
<proteinExistence type="predicted"/>
<sequence>WSLANEAVTQTFKKKARLSTDVGLRCRYVLHLKCRATANNGHLIDTCDFQGRAGFASRVAGQEVKHWPLLNLERCLNATLDEQQT</sequence>
<feature type="non-terminal residue" evidence="1">
    <location>
        <position position="1"/>
    </location>
</feature>
<dbReference type="EMBL" id="CAKXAJ010025092">
    <property type="protein sequence ID" value="CAH2234900.1"/>
    <property type="molecule type" value="Genomic_DNA"/>
</dbReference>
<protein>
    <submittedName>
        <fullName evidence="1">Jg688 protein</fullName>
    </submittedName>
</protein>
<keyword evidence="2" id="KW-1185">Reference proteome</keyword>
<name>A0A8S4RF53_9NEOP</name>
<organism evidence="1 2">
    <name type="scientific">Pararge aegeria aegeria</name>
    <dbReference type="NCBI Taxonomy" id="348720"/>
    <lineage>
        <taxon>Eukaryota</taxon>
        <taxon>Metazoa</taxon>
        <taxon>Ecdysozoa</taxon>
        <taxon>Arthropoda</taxon>
        <taxon>Hexapoda</taxon>
        <taxon>Insecta</taxon>
        <taxon>Pterygota</taxon>
        <taxon>Neoptera</taxon>
        <taxon>Endopterygota</taxon>
        <taxon>Lepidoptera</taxon>
        <taxon>Glossata</taxon>
        <taxon>Ditrysia</taxon>
        <taxon>Papilionoidea</taxon>
        <taxon>Nymphalidae</taxon>
        <taxon>Satyrinae</taxon>
        <taxon>Satyrini</taxon>
        <taxon>Parargina</taxon>
        <taxon>Pararge</taxon>
    </lineage>
</organism>
<comment type="caution">
    <text evidence="1">The sequence shown here is derived from an EMBL/GenBank/DDBJ whole genome shotgun (WGS) entry which is preliminary data.</text>
</comment>
<dbReference type="AlphaFoldDB" id="A0A8S4RF53"/>
<evidence type="ECO:0000313" key="1">
    <source>
        <dbReference type="EMBL" id="CAH2234900.1"/>
    </source>
</evidence>
<evidence type="ECO:0000313" key="2">
    <source>
        <dbReference type="Proteomes" id="UP000838756"/>
    </source>
</evidence>
<dbReference type="Proteomes" id="UP000838756">
    <property type="component" value="Unassembled WGS sequence"/>
</dbReference>
<gene>
    <name evidence="1" type="primary">jg688</name>
    <name evidence="1" type="ORF">PAEG_LOCUS12621</name>
</gene>